<organism evidence="2 3">
    <name type="scientific">Phytohabitans suffuscus</name>
    <dbReference type="NCBI Taxonomy" id="624315"/>
    <lineage>
        <taxon>Bacteria</taxon>
        <taxon>Bacillati</taxon>
        <taxon>Actinomycetota</taxon>
        <taxon>Actinomycetes</taxon>
        <taxon>Micromonosporales</taxon>
        <taxon>Micromonosporaceae</taxon>
    </lineage>
</organism>
<dbReference type="InterPro" id="IPR028994">
    <property type="entry name" value="Integrin_alpha_N"/>
</dbReference>
<dbReference type="SUPFAM" id="SSF69318">
    <property type="entry name" value="Integrin alpha N-terminal domain"/>
    <property type="match status" value="1"/>
</dbReference>
<proteinExistence type="predicted"/>
<dbReference type="RefSeq" id="WP_173155604.1">
    <property type="nucleotide sequence ID" value="NZ_AP022871.1"/>
</dbReference>
<gene>
    <name evidence="2" type="ORF">Psuf_017540</name>
</gene>
<feature type="region of interest" description="Disordered" evidence="1">
    <location>
        <begin position="238"/>
        <end position="260"/>
    </location>
</feature>
<reference evidence="2 3" key="1">
    <citation type="submission" date="2020-03" db="EMBL/GenBank/DDBJ databases">
        <title>Whole genome shotgun sequence of Phytohabitans suffuscus NBRC 105367.</title>
        <authorList>
            <person name="Komaki H."/>
            <person name="Tamura T."/>
        </authorList>
    </citation>
    <scope>NUCLEOTIDE SEQUENCE [LARGE SCALE GENOMIC DNA]</scope>
    <source>
        <strain evidence="2 3">NBRC 105367</strain>
    </source>
</reference>
<evidence type="ECO:0000313" key="3">
    <source>
        <dbReference type="Proteomes" id="UP000503011"/>
    </source>
</evidence>
<reference evidence="2 3" key="2">
    <citation type="submission" date="2020-03" db="EMBL/GenBank/DDBJ databases">
        <authorList>
            <person name="Ichikawa N."/>
            <person name="Kimura A."/>
            <person name="Kitahashi Y."/>
            <person name="Uohara A."/>
        </authorList>
    </citation>
    <scope>NUCLEOTIDE SEQUENCE [LARGE SCALE GENOMIC DNA]</scope>
    <source>
        <strain evidence="2 3">NBRC 105367</strain>
    </source>
</reference>
<dbReference type="KEGG" id="psuu:Psuf_017540"/>
<evidence type="ECO:0000313" key="2">
    <source>
        <dbReference type="EMBL" id="BCB84441.1"/>
    </source>
</evidence>
<keyword evidence="3" id="KW-1185">Reference proteome</keyword>
<dbReference type="InterPro" id="IPR011055">
    <property type="entry name" value="Dup_hybrid_motif"/>
</dbReference>
<dbReference type="Gene3D" id="2.70.70.10">
    <property type="entry name" value="Glucose Permease (Domain IIA)"/>
    <property type="match status" value="1"/>
</dbReference>
<sequence length="595" mass="63641">MSERLPGEAGVAQQVAQLGVEEMSQVQPQIEGHGLFGRLRNKLTSLIAVGAAAVAVTAAPAIEEEAANANAAASAVIGMPFEGRWGWNVEINPPYSDDNSSHPSVHHTPGGGDWAADIYAAAGKEVKLKATSSGNLSFTWGSASGSCGESRRVNVFVDESQVGWMYVTHLTNAASTASAPTEGMTIGKIANLSCNPGGSAGKHVHLEFKNISNHSCYTDNGKAGVLLSEGVGLGKLGSSNSSPRQACAATPPPPPTPNEGVVTLPGNWSGDAREDFAYITKREGSGGFDFAVMETTAAGLAWRGLWWTVDSLKFDTTKFLPADTDGDGRLDLLYASPREGAFDMALMHNNGNGFSWWGQQWNPNLDLTKTKFLPGNWSGDSRQEFAYITKRDASGGFDLGVMEMTNSGLSWGGTRWTEEGLKFDTTKFVPADQNNDGRLDLFYASPRTSGFDMALMRNNGSSFTWIGHQWNPGSLDLAKTRFIPGNWGGDGAGDFAYVTPRGDGGFDLAAFISTPAGIVWQERLHEPSLAFNTVQFVPANVHPDQGGYTDLYYVTPNGTAIDMALFENNGASFNWAGQRWNPQLQLGKIVFLPKG</sequence>
<accession>A0A6F8YER9</accession>
<dbReference type="AlphaFoldDB" id="A0A6F8YER9"/>
<dbReference type="Proteomes" id="UP000503011">
    <property type="component" value="Chromosome"/>
</dbReference>
<evidence type="ECO:0000256" key="1">
    <source>
        <dbReference type="SAM" id="MobiDB-lite"/>
    </source>
</evidence>
<protein>
    <submittedName>
        <fullName evidence="2">Uncharacterized protein</fullName>
    </submittedName>
</protein>
<dbReference type="EMBL" id="AP022871">
    <property type="protein sequence ID" value="BCB84441.1"/>
    <property type="molecule type" value="Genomic_DNA"/>
</dbReference>
<name>A0A6F8YER9_9ACTN</name>